<evidence type="ECO:0000313" key="2">
    <source>
        <dbReference type="EMBL" id="OOQ56601.1"/>
    </source>
</evidence>
<name>A0A1S9P6M5_9SPHI</name>
<feature type="compositionally biased region" description="Basic and acidic residues" evidence="1">
    <location>
        <begin position="13"/>
        <end position="34"/>
    </location>
</feature>
<dbReference type="EMBL" id="MBTF01000039">
    <property type="protein sequence ID" value="OOQ56601.1"/>
    <property type="molecule type" value="Genomic_DNA"/>
</dbReference>
<dbReference type="Proteomes" id="UP000189739">
    <property type="component" value="Unassembled WGS sequence"/>
</dbReference>
<evidence type="ECO:0000313" key="3">
    <source>
        <dbReference type="Proteomes" id="UP000189739"/>
    </source>
</evidence>
<keyword evidence="3" id="KW-1185">Reference proteome</keyword>
<reference evidence="2 3" key="1">
    <citation type="submission" date="2016-07" db="EMBL/GenBank/DDBJ databases">
        <title>Genomic analysis of zinc-resistant bacterium Mucilaginibacter pedocola TBZ30.</title>
        <authorList>
            <person name="Huang J."/>
            <person name="Tang J."/>
        </authorList>
    </citation>
    <scope>NUCLEOTIDE SEQUENCE [LARGE SCALE GENOMIC DNA]</scope>
    <source>
        <strain evidence="2 3">TBZ30</strain>
    </source>
</reference>
<organism evidence="2 3">
    <name type="scientific">Mucilaginibacter pedocola</name>
    <dbReference type="NCBI Taxonomy" id="1792845"/>
    <lineage>
        <taxon>Bacteria</taxon>
        <taxon>Pseudomonadati</taxon>
        <taxon>Bacteroidota</taxon>
        <taxon>Sphingobacteriia</taxon>
        <taxon>Sphingobacteriales</taxon>
        <taxon>Sphingobacteriaceae</taxon>
        <taxon>Mucilaginibacter</taxon>
    </lineage>
</organism>
<gene>
    <name evidence="2" type="ORF">BC343_19420</name>
</gene>
<proteinExistence type="predicted"/>
<protein>
    <submittedName>
        <fullName evidence="2">Uncharacterized protein</fullName>
    </submittedName>
</protein>
<sequence>MKNQVSDRSGILSKKDIAESSARRGPPKRDRNFNSERSAWKFKKSAGKYCSLYKPSGKADHARPLIDVKMNKEDIKNRENYISYILLQLYRKPHPVKHGKFLLEFMLLLNKSH</sequence>
<comment type="caution">
    <text evidence="2">The sequence shown here is derived from an EMBL/GenBank/DDBJ whole genome shotgun (WGS) entry which is preliminary data.</text>
</comment>
<accession>A0A1S9P6M5</accession>
<feature type="region of interest" description="Disordered" evidence="1">
    <location>
        <begin position="1"/>
        <end position="37"/>
    </location>
</feature>
<dbReference type="AlphaFoldDB" id="A0A1S9P6M5"/>
<evidence type="ECO:0000256" key="1">
    <source>
        <dbReference type="SAM" id="MobiDB-lite"/>
    </source>
</evidence>